<evidence type="ECO:0000313" key="2">
    <source>
        <dbReference type="Proteomes" id="UP001226091"/>
    </source>
</evidence>
<sequence>MRKAICFDVGGTFIKHAVIDEEGKVYDFGKTPTPKANIRSEIVLLIQSIANKSKETHLIEGIGISSCGIVDKKNGRILVSANIPDYSGFEIVREVENATDLSVLLENDVRAACLGERWKGIAKKSDHIVMITLGTGIGSGIIANGKLVEGEHGLAGEFGHMIISINGEPCPCGMKGCYERYASTSAFISQYCHAANIAPYPNKISGETIMELVRKRDSIAVSVYEQYLEYVVTGLVNIAHSINPEIILIGGGISEQGEHFISSIRSLFKKRAMKVYQDYTRIDIPSLGNLSGLAGAGYLVLSQDVMKGM</sequence>
<accession>A0ACD4RAX1</accession>
<reference evidence="2" key="1">
    <citation type="journal article" date="2025" name="Aquaculture">
        <title>Assessment of the bioflocculant production and safety properties of Metabacillus hrfriensis sp. nov. based on phenotypic and whole-genome sequencing analysis.</title>
        <authorList>
            <person name="Zhang R."/>
            <person name="Zhao Z."/>
            <person name="Luo L."/>
            <person name="Wang S."/>
            <person name="Guo K."/>
            <person name="Xu W."/>
        </authorList>
    </citation>
    <scope>NUCLEOTIDE SEQUENCE [LARGE SCALE GENOMIC DNA]</scope>
    <source>
        <strain evidence="2">CT-WN-B3</strain>
    </source>
</reference>
<dbReference type="Proteomes" id="UP001226091">
    <property type="component" value="Chromosome"/>
</dbReference>
<protein>
    <submittedName>
        <fullName evidence="1">ROK family protein</fullName>
    </submittedName>
</protein>
<organism evidence="1 2">
    <name type="scientific">Metabacillus hrfriensis</name>
    <dbReference type="NCBI Taxonomy" id="3048891"/>
    <lineage>
        <taxon>Bacteria</taxon>
        <taxon>Bacillati</taxon>
        <taxon>Bacillota</taxon>
        <taxon>Bacilli</taxon>
        <taxon>Bacillales</taxon>
        <taxon>Bacillaceae</taxon>
        <taxon>Metabacillus</taxon>
    </lineage>
</organism>
<proteinExistence type="predicted"/>
<name>A0ACD4RAX1_9BACI</name>
<keyword evidence="2" id="KW-1185">Reference proteome</keyword>
<evidence type="ECO:0000313" key="1">
    <source>
        <dbReference type="EMBL" id="WHZ57310.1"/>
    </source>
</evidence>
<dbReference type="EMBL" id="CP126116">
    <property type="protein sequence ID" value="WHZ57310.1"/>
    <property type="molecule type" value="Genomic_DNA"/>
</dbReference>
<gene>
    <name evidence="1" type="ORF">QLQ22_22100</name>
</gene>